<dbReference type="Proteomes" id="UP000254802">
    <property type="component" value="Unassembled WGS sequence"/>
</dbReference>
<protein>
    <submittedName>
        <fullName evidence="1">Antimicrobial peptide ABC transporter ATP-binding protein</fullName>
    </submittedName>
</protein>
<sequence length="70" mass="8191">MLQENADWLSFRPSCPFAQKKCINKPPLVKVKQHEFACHFPINFREQNLLKNKTENTPFVVAEIAEKEAF</sequence>
<evidence type="ECO:0000313" key="2">
    <source>
        <dbReference type="Proteomes" id="UP000254802"/>
    </source>
</evidence>
<dbReference type="GO" id="GO:0005524">
    <property type="term" value="F:ATP binding"/>
    <property type="evidence" value="ECO:0007669"/>
    <property type="project" value="UniProtKB-KW"/>
</dbReference>
<evidence type="ECO:0000313" key="1">
    <source>
        <dbReference type="EMBL" id="STY61497.1"/>
    </source>
</evidence>
<proteinExistence type="predicted"/>
<keyword evidence="1" id="KW-0547">Nucleotide-binding</keyword>
<dbReference type="AlphaFoldDB" id="A0A378N0R7"/>
<keyword evidence="1" id="KW-0067">ATP-binding</keyword>
<name>A0A378N0R7_MANHA</name>
<reference evidence="1 2" key="1">
    <citation type="submission" date="2018-06" db="EMBL/GenBank/DDBJ databases">
        <authorList>
            <consortium name="Pathogen Informatics"/>
            <person name="Doyle S."/>
        </authorList>
    </citation>
    <scope>NUCLEOTIDE SEQUENCE [LARGE SCALE GENOMIC DNA]</scope>
    <source>
        <strain evidence="1 2">NCTC10638</strain>
    </source>
</reference>
<accession>A0A378N0R7</accession>
<dbReference type="EMBL" id="UGPN01000002">
    <property type="protein sequence ID" value="STY61497.1"/>
    <property type="molecule type" value="Genomic_DNA"/>
</dbReference>
<organism evidence="1 2">
    <name type="scientific">Mannheimia haemolytica</name>
    <name type="common">Pasteurella haemolytica</name>
    <dbReference type="NCBI Taxonomy" id="75985"/>
    <lineage>
        <taxon>Bacteria</taxon>
        <taxon>Pseudomonadati</taxon>
        <taxon>Pseudomonadota</taxon>
        <taxon>Gammaproteobacteria</taxon>
        <taxon>Pasteurellales</taxon>
        <taxon>Pasteurellaceae</taxon>
        <taxon>Mannheimia</taxon>
    </lineage>
</organism>
<gene>
    <name evidence="1" type="ORF">NCTC10638_02714</name>
</gene>